<sequence>MTKKYNKGSRNQNAPELHGKVPASGDNNKGNKKR</sequence>
<accession>A0A1X9M9I0</accession>
<evidence type="ECO:0000256" key="1">
    <source>
        <dbReference type="SAM" id="MobiDB-lite"/>
    </source>
</evidence>
<gene>
    <name evidence="2" type="ORF">BkAM31D_09440</name>
</gene>
<dbReference type="KEGG" id="bkw:BkAM31D_09440"/>
<protein>
    <submittedName>
        <fullName evidence="2">Uncharacterized protein</fullName>
    </submittedName>
</protein>
<evidence type="ECO:0000313" key="2">
    <source>
        <dbReference type="EMBL" id="ARK30057.1"/>
    </source>
</evidence>
<name>A0A1X9M9I0_9BACI</name>
<feature type="region of interest" description="Disordered" evidence="1">
    <location>
        <begin position="1"/>
        <end position="34"/>
    </location>
</feature>
<dbReference type="AlphaFoldDB" id="A0A1X9M9I0"/>
<proteinExistence type="predicted"/>
<reference evidence="2 3" key="1">
    <citation type="submission" date="2017-04" db="EMBL/GenBank/DDBJ databases">
        <title>Bacillus krulwichiae AM31D Genome sequencing and assembly.</title>
        <authorList>
            <person name="Krulwich T.A."/>
            <person name="Anastor L."/>
            <person name="Ehrlich R."/>
            <person name="Ehrlich G.D."/>
            <person name="Janto B."/>
        </authorList>
    </citation>
    <scope>NUCLEOTIDE SEQUENCE [LARGE SCALE GENOMIC DNA]</scope>
    <source>
        <strain evidence="2 3">AM31D</strain>
    </source>
</reference>
<keyword evidence="3" id="KW-1185">Reference proteome</keyword>
<organism evidence="2 3">
    <name type="scientific">Halalkalibacter krulwichiae</name>
    <dbReference type="NCBI Taxonomy" id="199441"/>
    <lineage>
        <taxon>Bacteria</taxon>
        <taxon>Bacillati</taxon>
        <taxon>Bacillota</taxon>
        <taxon>Bacilli</taxon>
        <taxon>Bacillales</taxon>
        <taxon>Bacillaceae</taxon>
        <taxon>Halalkalibacter</taxon>
    </lineage>
</organism>
<evidence type="ECO:0000313" key="3">
    <source>
        <dbReference type="Proteomes" id="UP000193006"/>
    </source>
</evidence>
<dbReference type="EMBL" id="CP020814">
    <property type="protein sequence ID" value="ARK30057.1"/>
    <property type="molecule type" value="Genomic_DNA"/>
</dbReference>
<dbReference type="Proteomes" id="UP000193006">
    <property type="component" value="Chromosome"/>
</dbReference>